<evidence type="ECO:0000256" key="1">
    <source>
        <dbReference type="ARBA" id="ARBA00022603"/>
    </source>
</evidence>
<sequence length="431" mass="50448">MSGWKISNPIFESDNLNEKLNVSPWAGHRRFVYDLLGFVRPQNILELGTHYGCSFFAMCQAIKDFNIDTKIHAVDTWMGDPQAGFYGEEVYDLVKKTIEKFFSGISTETHKMTFDEALLQFNDGYFDIIHIDGFHEYDAVKHDFLTSLPKLNDNGIVLFHDIAADTGYGSSLFWDEIKLEYNSFEFSHSWGLGILFPKGNKVFDLMIVENIHDKLLYYNARSELDIAQIKVKDLEILGLERFNIIGKMDRMIKQRDDSIEAQGRLLEERFESMVKMETMIEERDNIISSQNKIIKERFNSINQMENMIKERDVVINSQAQLLEERIDIIQKMDSMIKERDDVITAQKRMLDERYQTVVDMESMIKERDNAINNQAILLEERDIAIEQMDQMIKERDNTINNQGILLEERYNAIEQMDQMIKERDDTISKLS</sequence>
<keyword evidence="1" id="KW-0489">Methyltransferase</keyword>
<dbReference type="PANTHER" id="PTHR40048">
    <property type="entry name" value="RHAMNOSYL O-METHYLTRANSFERASE"/>
    <property type="match status" value="1"/>
</dbReference>
<dbReference type="InterPro" id="IPR029063">
    <property type="entry name" value="SAM-dependent_MTases_sf"/>
</dbReference>
<proteinExistence type="predicted"/>
<dbReference type="Proteomes" id="UP000838749">
    <property type="component" value="Unassembled WGS sequence"/>
</dbReference>
<evidence type="ECO:0000313" key="4">
    <source>
        <dbReference type="Proteomes" id="UP000838749"/>
    </source>
</evidence>
<dbReference type="EMBL" id="CAKMAB010000058">
    <property type="protein sequence ID" value="CAH1059494.1"/>
    <property type="molecule type" value="Genomic_DNA"/>
</dbReference>
<evidence type="ECO:0000256" key="2">
    <source>
        <dbReference type="ARBA" id="ARBA00022679"/>
    </source>
</evidence>
<reference evidence="3" key="1">
    <citation type="submission" date="2021-12" db="EMBL/GenBank/DDBJ databases">
        <authorList>
            <person name="Criscuolo A."/>
        </authorList>
    </citation>
    <scope>NUCLEOTIDE SEQUENCE</scope>
    <source>
        <strain evidence="3">CIP111894</strain>
    </source>
</reference>
<dbReference type="PANTHER" id="PTHR40048:SF1">
    <property type="entry name" value="RHAMNOSYL O-METHYLTRANSFERASE"/>
    <property type="match status" value="1"/>
</dbReference>
<name>A0ABN8FV31_9BACL</name>
<evidence type="ECO:0000313" key="3">
    <source>
        <dbReference type="EMBL" id="CAH1059494.1"/>
    </source>
</evidence>
<comment type="caution">
    <text evidence="3">The sequence shown here is derived from an EMBL/GenBank/DDBJ whole genome shotgun (WGS) entry which is preliminary data.</text>
</comment>
<gene>
    <name evidence="3" type="ORF">PAECIP111894_05703</name>
</gene>
<evidence type="ECO:0008006" key="5">
    <source>
        <dbReference type="Google" id="ProtNLM"/>
    </source>
</evidence>
<dbReference type="SUPFAM" id="SSF53335">
    <property type="entry name" value="S-adenosyl-L-methionine-dependent methyltransferases"/>
    <property type="match status" value="1"/>
</dbReference>
<dbReference type="Pfam" id="PF13578">
    <property type="entry name" value="Methyltransf_24"/>
    <property type="match status" value="1"/>
</dbReference>
<protein>
    <recommendedName>
        <fullName evidence="5">Class I SAM-dependent methyltransferase</fullName>
    </recommendedName>
</protein>
<keyword evidence="2" id="KW-0808">Transferase</keyword>
<dbReference type="RefSeq" id="WP_234541462.1">
    <property type="nucleotide sequence ID" value="NZ_CAKMAB010000058.1"/>
</dbReference>
<dbReference type="Gene3D" id="3.40.50.150">
    <property type="entry name" value="Vaccinia Virus protein VP39"/>
    <property type="match status" value="1"/>
</dbReference>
<accession>A0ABN8FV31</accession>
<organism evidence="3 4">
    <name type="scientific">Paenibacillus pseudetheri</name>
    <dbReference type="NCBI Taxonomy" id="2897682"/>
    <lineage>
        <taxon>Bacteria</taxon>
        <taxon>Bacillati</taxon>
        <taxon>Bacillota</taxon>
        <taxon>Bacilli</taxon>
        <taxon>Bacillales</taxon>
        <taxon>Paenibacillaceae</taxon>
        <taxon>Paenibacillus</taxon>
    </lineage>
</organism>
<keyword evidence="4" id="KW-1185">Reference proteome</keyword>